<dbReference type="InterPro" id="IPR008914">
    <property type="entry name" value="PEBP"/>
</dbReference>
<evidence type="ECO:0000313" key="2">
    <source>
        <dbReference type="Proteomes" id="UP001179842"/>
    </source>
</evidence>
<dbReference type="SUPFAM" id="SSF49777">
    <property type="entry name" value="PEBP-like"/>
    <property type="match status" value="1"/>
</dbReference>
<dbReference type="InterPro" id="IPR005247">
    <property type="entry name" value="YbhB_YbcL/LppC-like"/>
</dbReference>
<protein>
    <submittedName>
        <fullName evidence="1">YbhB/YbcL family Raf kinase inhibitor-like protein</fullName>
    </submittedName>
</protein>
<sequence>MKIKIKAVKNGVLDTQYGNGNYENNSVSFPIKWEKVKNAKSYAITLVDKEATKAFGVPFIHWIIADLKKNKLDWDFSFREKDNILQFENSMTHFAKNHILDRVHKNALPGVFIGPFPIESDHNYELRVLALNVESILPKNFNKTSKPLFFDDFQNLIHNKVIDQGIYTFLYRTKFKVENGQIVPNNKSVEQLNAPLDKNQEFFYKNNIFEKINVRSSGIYQENGINYLNQEYVGKLENNFFVAKSMPLEFTSIKQAKSYVVALLGNAEVKTFATPTVFWVKTDIEPTLQETIIINSKEINEQFYSNNKKFHFINTFGSHFAPKIANMFNMSNEVFRFISNDYGLIKLPNISEPTGVYTLTVYALDQKIQFNERQDFDVITLGDVLNKMKNHVIAEGNLLFKIK</sequence>
<evidence type="ECO:0000313" key="1">
    <source>
        <dbReference type="EMBL" id="WGI36900.1"/>
    </source>
</evidence>
<keyword evidence="2" id="KW-1185">Reference proteome</keyword>
<reference evidence="1" key="1">
    <citation type="submission" date="2023-04" db="EMBL/GenBank/DDBJ databases">
        <title>Completed genome of Mycoplasma lagogenitalium type strain 12MS.</title>
        <authorList>
            <person name="Spergser J."/>
        </authorList>
    </citation>
    <scope>NUCLEOTIDE SEQUENCE</scope>
    <source>
        <strain evidence="1">12MS</strain>
    </source>
</reference>
<proteinExistence type="predicted"/>
<dbReference type="NCBIfam" id="TIGR00481">
    <property type="entry name" value="YbhB/YbcL family Raf kinase inhibitor-like protein"/>
    <property type="match status" value="1"/>
</dbReference>
<keyword evidence="1" id="KW-0649">Protein kinase inhibitor</keyword>
<accession>A0ABY8LVS3</accession>
<dbReference type="Gene3D" id="3.90.280.10">
    <property type="entry name" value="PEBP-like"/>
    <property type="match status" value="2"/>
</dbReference>
<dbReference type="RefSeq" id="WP_280102203.1">
    <property type="nucleotide sequence ID" value="NZ_CP122979.1"/>
</dbReference>
<organism evidence="1 2">
    <name type="scientific">Mesomycoplasma lagogenitalium</name>
    <dbReference type="NCBI Taxonomy" id="171286"/>
    <lineage>
        <taxon>Bacteria</taxon>
        <taxon>Bacillati</taxon>
        <taxon>Mycoplasmatota</taxon>
        <taxon>Mycoplasmoidales</taxon>
        <taxon>Metamycoplasmataceae</taxon>
        <taxon>Mesomycoplasma</taxon>
    </lineage>
</organism>
<dbReference type="Proteomes" id="UP001179842">
    <property type="component" value="Chromosome"/>
</dbReference>
<name>A0ABY8LVS3_9BACT</name>
<dbReference type="GO" id="GO:0004860">
    <property type="term" value="F:protein kinase inhibitor activity"/>
    <property type="evidence" value="ECO:0007669"/>
    <property type="project" value="UniProtKB-KW"/>
</dbReference>
<dbReference type="InterPro" id="IPR036610">
    <property type="entry name" value="PEBP-like_sf"/>
</dbReference>
<dbReference type="EMBL" id="CP122979">
    <property type="protein sequence ID" value="WGI36900.1"/>
    <property type="molecule type" value="Genomic_DNA"/>
</dbReference>
<dbReference type="Pfam" id="PF01161">
    <property type="entry name" value="PBP"/>
    <property type="match status" value="1"/>
</dbReference>
<gene>
    <name evidence="1" type="ORF">QEG99_01285</name>
</gene>
<dbReference type="CDD" id="cd00865">
    <property type="entry name" value="PEBP_bact_arch"/>
    <property type="match status" value="1"/>
</dbReference>